<evidence type="ECO:0000313" key="4">
    <source>
        <dbReference type="Proteomes" id="UP001299608"/>
    </source>
</evidence>
<name>A0AAW5BYA2_9FIRM</name>
<dbReference type="InterPro" id="IPR036388">
    <property type="entry name" value="WH-like_DNA-bd_sf"/>
</dbReference>
<accession>A0AAW5BYA2</accession>
<dbReference type="InterPro" id="IPR013196">
    <property type="entry name" value="HTH_11"/>
</dbReference>
<evidence type="ECO:0000259" key="1">
    <source>
        <dbReference type="Pfam" id="PF08279"/>
    </source>
</evidence>
<dbReference type="Pfam" id="PF08279">
    <property type="entry name" value="HTH_11"/>
    <property type="match status" value="1"/>
</dbReference>
<gene>
    <name evidence="3" type="ORF">L0N08_05435</name>
</gene>
<protein>
    <submittedName>
        <fullName evidence="3">WYL domain-containing protein</fullName>
    </submittedName>
</protein>
<dbReference type="EMBL" id="JAKNGE010000005">
    <property type="protein sequence ID" value="MCG4744848.1"/>
    <property type="molecule type" value="Genomic_DNA"/>
</dbReference>
<dbReference type="Proteomes" id="UP001299608">
    <property type="component" value="Unassembled WGS sequence"/>
</dbReference>
<proteinExistence type="predicted"/>
<dbReference type="InterPro" id="IPR026881">
    <property type="entry name" value="WYL_dom"/>
</dbReference>
<dbReference type="PANTHER" id="PTHR34580">
    <property type="match status" value="1"/>
</dbReference>
<reference evidence="3" key="1">
    <citation type="submission" date="2022-01" db="EMBL/GenBank/DDBJ databases">
        <title>Collection of gut derived symbiotic bacterial strains cultured from healthy donors.</title>
        <authorList>
            <person name="Lin H."/>
            <person name="Kohout C."/>
            <person name="Waligurski E."/>
            <person name="Pamer E.G."/>
        </authorList>
    </citation>
    <scope>NUCLEOTIDE SEQUENCE</scope>
    <source>
        <strain evidence="3">DFI.6.55</strain>
    </source>
</reference>
<dbReference type="InterPro" id="IPR036390">
    <property type="entry name" value="WH_DNA-bd_sf"/>
</dbReference>
<dbReference type="RefSeq" id="WP_165641166.1">
    <property type="nucleotide sequence ID" value="NZ_BAABZL010000001.1"/>
</dbReference>
<dbReference type="SUPFAM" id="SSF46785">
    <property type="entry name" value="Winged helix' DNA-binding domain"/>
    <property type="match status" value="1"/>
</dbReference>
<dbReference type="GeneID" id="97206757"/>
<comment type="caution">
    <text evidence="3">The sequence shown here is derived from an EMBL/GenBank/DDBJ whole genome shotgun (WGS) entry which is preliminary data.</text>
</comment>
<evidence type="ECO:0000313" key="3">
    <source>
        <dbReference type="EMBL" id="MCG4744848.1"/>
    </source>
</evidence>
<organism evidence="3 4">
    <name type="scientific">Enterocloster aldenensis</name>
    <dbReference type="NCBI Taxonomy" id="358742"/>
    <lineage>
        <taxon>Bacteria</taxon>
        <taxon>Bacillati</taxon>
        <taxon>Bacillota</taxon>
        <taxon>Clostridia</taxon>
        <taxon>Lachnospirales</taxon>
        <taxon>Lachnospiraceae</taxon>
        <taxon>Enterocloster</taxon>
    </lineage>
</organism>
<dbReference type="InterPro" id="IPR051534">
    <property type="entry name" value="CBASS_pafABC_assoc_protein"/>
</dbReference>
<evidence type="ECO:0000259" key="2">
    <source>
        <dbReference type="Pfam" id="PF13280"/>
    </source>
</evidence>
<dbReference type="PANTHER" id="PTHR34580:SF9">
    <property type="entry name" value="SLL5097 PROTEIN"/>
    <property type="match status" value="1"/>
</dbReference>
<feature type="domain" description="Helix-turn-helix type 11" evidence="1">
    <location>
        <begin position="6"/>
        <end position="58"/>
    </location>
</feature>
<dbReference type="Pfam" id="PF13280">
    <property type="entry name" value="WYL"/>
    <property type="match status" value="1"/>
</dbReference>
<dbReference type="PROSITE" id="PS52050">
    <property type="entry name" value="WYL"/>
    <property type="match status" value="1"/>
</dbReference>
<dbReference type="Gene3D" id="1.10.10.10">
    <property type="entry name" value="Winged helix-like DNA-binding domain superfamily/Winged helix DNA-binding domain"/>
    <property type="match status" value="1"/>
</dbReference>
<sequence length="313" mass="36856">MNKSERLNDMMIYLINKNHFNLADLMEKYNISRSTAIRDIQSLEQIGMPIFSEHGRYGRYGILKNRLLSPIIFTTDEMYAMYFSMLTLKEYQSTPFDLDLQKLKQKFESCISKEHKSNLDRMETVFSFTSLKQVNDCPFLKDILYLAINDSVCDITYKRKNNDYKYTVQFLNVSTSFGQWYVTAYNYDSEKKQVFRCDKILSLSTNENIPPVDNNRLESLKKNNFKEKNATDFEINITEKGVDLFIKENYPSMTFVWCNDTPIIKGYYNKNEEDFISNYFSVFGKEIISIKPPELKELIIKKIADNLAHIKSL</sequence>
<feature type="domain" description="WYL" evidence="2">
    <location>
        <begin position="148"/>
        <end position="203"/>
    </location>
</feature>
<dbReference type="AlphaFoldDB" id="A0AAW5BYA2"/>